<dbReference type="InterPro" id="IPR020846">
    <property type="entry name" value="MFS_dom"/>
</dbReference>
<feature type="transmembrane region" description="Helical" evidence="7">
    <location>
        <begin position="92"/>
        <end position="117"/>
    </location>
</feature>
<evidence type="ECO:0000256" key="2">
    <source>
        <dbReference type="ARBA" id="ARBA00022448"/>
    </source>
</evidence>
<evidence type="ECO:0000313" key="9">
    <source>
        <dbReference type="EMBL" id="BFO70687.1"/>
    </source>
</evidence>
<keyword evidence="6 7" id="KW-0472">Membrane</keyword>
<feature type="transmembrane region" description="Helical" evidence="7">
    <location>
        <begin position="12"/>
        <end position="34"/>
    </location>
</feature>
<dbReference type="PROSITE" id="PS50850">
    <property type="entry name" value="MFS"/>
    <property type="match status" value="1"/>
</dbReference>
<dbReference type="GO" id="GO:0005886">
    <property type="term" value="C:plasma membrane"/>
    <property type="evidence" value="ECO:0007669"/>
    <property type="project" value="UniProtKB-SubCell"/>
</dbReference>
<evidence type="ECO:0000256" key="6">
    <source>
        <dbReference type="ARBA" id="ARBA00023136"/>
    </source>
</evidence>
<evidence type="ECO:0000256" key="7">
    <source>
        <dbReference type="SAM" id="Phobius"/>
    </source>
</evidence>
<keyword evidence="4 7" id="KW-0812">Transmembrane</keyword>
<gene>
    <name evidence="9" type="ORF">GTC17253_06530</name>
</gene>
<protein>
    <submittedName>
        <fullName evidence="9">Nucleoside permease</fullName>
    </submittedName>
</protein>
<feature type="transmembrane region" description="Helical" evidence="7">
    <location>
        <begin position="251"/>
        <end position="271"/>
    </location>
</feature>
<feature type="domain" description="Major facilitator superfamily (MFS) profile" evidence="8">
    <location>
        <begin position="205"/>
        <end position="414"/>
    </location>
</feature>
<comment type="subcellular location">
    <subcellularLocation>
        <location evidence="1">Cell membrane</location>
        <topology evidence="1">Multi-pass membrane protein</topology>
    </subcellularLocation>
</comment>
<sequence>MNLKIRLALMNFLEFAVWGAYLTSMGTYLVNIGMAQSIGWFYAMQGVVSIFMPALIGIIADRWIPAQRLLGFCHLIAGLLMFAVATSQSHIFLFYSFSVAFYMPTLALSNSVAYSALTQANMDTVKAFPPIRVFGTIGFICTMWLVDLMGFQSNQYQFVTSGVVSLILFLYTFTLPACSVSKGTDQKNLVDAFGLRAFALFKQRKMAIFFIFSMLLGVSLQITNGFANPFIHSFKPIELYANTFGVSHANMLISLSQISETCCILLIPFFMKRYGIKNVMLIAMFAWVLRFGLFAYGNPGNGLWMFILSMIVYGVAFDFFNISGSLFVDRTTDPALRSSAQGLFMLMTNGIGATIGTLSAQAVVDHFTYELKKFNEVFIVGDWQSCWLIFAGYALLVGICFALIFKPQSEEVHE</sequence>
<evidence type="ECO:0000256" key="4">
    <source>
        <dbReference type="ARBA" id="ARBA00022692"/>
    </source>
</evidence>
<reference evidence="9" key="1">
    <citation type="submission" date="2024-07" db="EMBL/GenBank/DDBJ databases">
        <title>Complete genome sequence of Prevotella sp. YM-2024 GTC17253.</title>
        <authorList>
            <person name="Hayashi M."/>
            <person name="Muto Y."/>
            <person name="Tanaka K."/>
            <person name="Niwa H."/>
        </authorList>
    </citation>
    <scope>NUCLEOTIDE SEQUENCE</scope>
    <source>
        <strain evidence="9">GTC17253</strain>
    </source>
</reference>
<proteinExistence type="predicted"/>
<dbReference type="Gene3D" id="1.20.1250.20">
    <property type="entry name" value="MFS general substrate transporter like domains"/>
    <property type="match status" value="2"/>
</dbReference>
<feature type="transmembrane region" description="Helical" evidence="7">
    <location>
        <begin position="384"/>
        <end position="405"/>
    </location>
</feature>
<evidence type="ECO:0000256" key="1">
    <source>
        <dbReference type="ARBA" id="ARBA00004651"/>
    </source>
</evidence>
<keyword evidence="3" id="KW-1003">Cell membrane</keyword>
<feature type="transmembrane region" description="Helical" evidence="7">
    <location>
        <begin position="69"/>
        <end position="86"/>
    </location>
</feature>
<dbReference type="InterPro" id="IPR036259">
    <property type="entry name" value="MFS_trans_sf"/>
</dbReference>
<feature type="transmembrane region" description="Helical" evidence="7">
    <location>
        <begin position="40"/>
        <end position="60"/>
    </location>
</feature>
<dbReference type="EMBL" id="AP035785">
    <property type="protein sequence ID" value="BFO70687.1"/>
    <property type="molecule type" value="Genomic_DNA"/>
</dbReference>
<dbReference type="Pfam" id="PF03825">
    <property type="entry name" value="Nuc_H_symport"/>
    <property type="match status" value="1"/>
</dbReference>
<dbReference type="PANTHER" id="PTHR23522:SF4">
    <property type="entry name" value="NUCLEOSIDE PERMEASE NUPG-RELATED"/>
    <property type="match status" value="1"/>
</dbReference>
<dbReference type="PANTHER" id="PTHR23522">
    <property type="entry name" value="BLL5896 PROTEIN"/>
    <property type="match status" value="1"/>
</dbReference>
<feature type="transmembrane region" description="Helical" evidence="7">
    <location>
        <begin position="343"/>
        <end position="364"/>
    </location>
</feature>
<feature type="transmembrane region" description="Helical" evidence="7">
    <location>
        <begin position="206"/>
        <end position="231"/>
    </location>
</feature>
<dbReference type="AlphaFoldDB" id="A0AB33IXY5"/>
<dbReference type="SUPFAM" id="SSF103473">
    <property type="entry name" value="MFS general substrate transporter"/>
    <property type="match status" value="1"/>
</dbReference>
<feature type="transmembrane region" description="Helical" evidence="7">
    <location>
        <begin position="278"/>
        <end position="297"/>
    </location>
</feature>
<feature type="transmembrane region" description="Helical" evidence="7">
    <location>
        <begin position="303"/>
        <end position="322"/>
    </location>
</feature>
<dbReference type="GO" id="GO:0015212">
    <property type="term" value="F:cytidine transmembrane transporter activity"/>
    <property type="evidence" value="ECO:0007669"/>
    <property type="project" value="TreeGrafter"/>
</dbReference>
<feature type="transmembrane region" description="Helical" evidence="7">
    <location>
        <begin position="158"/>
        <end position="178"/>
    </location>
</feature>
<feature type="transmembrane region" description="Helical" evidence="7">
    <location>
        <begin position="129"/>
        <end position="146"/>
    </location>
</feature>
<dbReference type="InterPro" id="IPR004740">
    <property type="entry name" value="Nuc_H_symport"/>
</dbReference>
<organism evidence="9">
    <name type="scientific">Prevotella sp. GTC17253</name>
    <dbReference type="NCBI Taxonomy" id="3236793"/>
    <lineage>
        <taxon>Bacteria</taxon>
        <taxon>Pseudomonadati</taxon>
        <taxon>Bacteroidota</taxon>
        <taxon>Bacteroidia</taxon>
        <taxon>Bacteroidales</taxon>
        <taxon>Prevotellaceae</taxon>
        <taxon>Prevotella</taxon>
    </lineage>
</organism>
<evidence type="ECO:0000259" key="8">
    <source>
        <dbReference type="PROSITE" id="PS50850"/>
    </source>
</evidence>
<name>A0AB33IXY5_9BACT</name>
<dbReference type="GO" id="GO:0015213">
    <property type="term" value="F:uridine transmembrane transporter activity"/>
    <property type="evidence" value="ECO:0007669"/>
    <property type="project" value="TreeGrafter"/>
</dbReference>
<keyword evidence="5 7" id="KW-1133">Transmembrane helix</keyword>
<evidence type="ECO:0000256" key="3">
    <source>
        <dbReference type="ARBA" id="ARBA00022475"/>
    </source>
</evidence>
<keyword evidence="2" id="KW-0813">Transport</keyword>
<evidence type="ECO:0000256" key="5">
    <source>
        <dbReference type="ARBA" id="ARBA00022989"/>
    </source>
</evidence>
<accession>A0AB33IXY5</accession>